<keyword evidence="3 7" id="KW-0808">Transferase</keyword>
<dbReference type="PANTHER" id="PTHR23245:SF36">
    <property type="entry name" value="TRNA (GUANINE(37)-N1)-METHYLTRANSFERASE"/>
    <property type="match status" value="1"/>
</dbReference>
<feature type="domain" description="SAM-dependent methyltransferase TRM5/TYW2-type" evidence="6">
    <location>
        <begin position="94"/>
        <end position="339"/>
    </location>
</feature>
<evidence type="ECO:0000313" key="8">
    <source>
        <dbReference type="Proteomes" id="UP001218034"/>
    </source>
</evidence>
<dbReference type="PROSITE" id="PS51684">
    <property type="entry name" value="SAM_MT_TRM5_TYW2"/>
    <property type="match status" value="1"/>
</dbReference>
<dbReference type="Pfam" id="PF25133">
    <property type="entry name" value="TYW2_N_2"/>
    <property type="match status" value="1"/>
</dbReference>
<name>A0ABY8CFP4_9ARCH</name>
<dbReference type="Pfam" id="PF02475">
    <property type="entry name" value="TRM5-TYW2_MTfase"/>
    <property type="match status" value="1"/>
</dbReference>
<evidence type="ECO:0000259" key="6">
    <source>
        <dbReference type="PROSITE" id="PS51684"/>
    </source>
</evidence>
<accession>A0ABY8CFP4</accession>
<dbReference type="EMBL" id="CP104395">
    <property type="protein sequence ID" value="WEL20023.1"/>
    <property type="molecule type" value="Genomic_DNA"/>
</dbReference>
<evidence type="ECO:0000313" key="7">
    <source>
        <dbReference type="EMBL" id="WEL20023.1"/>
    </source>
</evidence>
<dbReference type="Gene3D" id="3.40.50.150">
    <property type="entry name" value="Vaccinia Virus protein VP39"/>
    <property type="match status" value="1"/>
</dbReference>
<evidence type="ECO:0000256" key="5">
    <source>
        <dbReference type="ARBA" id="ARBA00022694"/>
    </source>
</evidence>
<dbReference type="GO" id="GO:0052906">
    <property type="term" value="F:tRNA (guanine(37)-N1)-methyltransferase activity"/>
    <property type="evidence" value="ECO:0007669"/>
    <property type="project" value="UniProtKB-EC"/>
</dbReference>
<organism evidence="7 8">
    <name type="scientific">Candidatus Nanohalococcus occultus</name>
    <dbReference type="NCBI Taxonomy" id="2978047"/>
    <lineage>
        <taxon>Archaea</taxon>
        <taxon>Candidatus Nanohalarchaeota</taxon>
        <taxon>Candidatus Nanohalarchaeota incertae sedis</taxon>
        <taxon>Candidatus Nanohalococcus</taxon>
    </lineage>
</organism>
<dbReference type="RefSeq" id="WP_347721852.1">
    <property type="nucleotide sequence ID" value="NZ_CP104395.1"/>
</dbReference>
<keyword evidence="8" id="KW-1185">Reference proteome</keyword>
<evidence type="ECO:0000256" key="3">
    <source>
        <dbReference type="ARBA" id="ARBA00022679"/>
    </source>
</evidence>
<dbReference type="EC" id="2.1.1.228" evidence="7"/>
<keyword evidence="1" id="KW-0963">Cytoplasm</keyword>
<dbReference type="CDD" id="cd02440">
    <property type="entry name" value="AdoMet_MTases"/>
    <property type="match status" value="1"/>
</dbReference>
<dbReference type="InterPro" id="IPR056743">
    <property type="entry name" value="TRM5-TYW2-like_MTfase"/>
</dbReference>
<evidence type="ECO:0000256" key="4">
    <source>
        <dbReference type="ARBA" id="ARBA00022691"/>
    </source>
</evidence>
<proteinExistence type="predicted"/>
<gene>
    <name evidence="7" type="primary">trm5</name>
    <name evidence="7" type="ORF">SVXNc_1031</name>
</gene>
<dbReference type="GeneID" id="90590469"/>
<evidence type="ECO:0000256" key="2">
    <source>
        <dbReference type="ARBA" id="ARBA00022603"/>
    </source>
</evidence>
<dbReference type="InterPro" id="IPR029063">
    <property type="entry name" value="SAM-dependent_MTases_sf"/>
</dbReference>
<protein>
    <submittedName>
        <fullName evidence="7">tRNA (Guanine37-N1)-methyltransferase</fullName>
        <ecNumber evidence="7">2.1.1.228</ecNumber>
    </submittedName>
</protein>
<dbReference type="GO" id="GO:0032259">
    <property type="term" value="P:methylation"/>
    <property type="evidence" value="ECO:0007669"/>
    <property type="project" value="UniProtKB-KW"/>
</dbReference>
<dbReference type="PANTHER" id="PTHR23245">
    <property type="entry name" value="TRNA METHYLTRANSFERASE"/>
    <property type="match status" value="1"/>
</dbReference>
<reference evidence="7 8" key="1">
    <citation type="submission" date="2022-09" db="EMBL/GenBank/DDBJ databases">
        <title>Xylan utilization by haloarchaea-nanohaloarchaea associations.</title>
        <authorList>
            <person name="Yakimov M."/>
        </authorList>
    </citation>
    <scope>NUCLEOTIDE SEQUENCE [LARGE SCALE GENOMIC DNA]</scope>
    <source>
        <strain evidence="7 8">SVXNc</strain>
    </source>
</reference>
<dbReference type="Gene3D" id="3.30.300.110">
    <property type="entry name" value="Met-10+ protein-like domains"/>
    <property type="match status" value="1"/>
</dbReference>
<evidence type="ECO:0000256" key="1">
    <source>
        <dbReference type="ARBA" id="ARBA00022490"/>
    </source>
</evidence>
<keyword evidence="2 7" id="KW-0489">Methyltransferase</keyword>
<keyword evidence="4" id="KW-0949">S-adenosyl-L-methionine</keyword>
<dbReference type="InterPro" id="IPR030382">
    <property type="entry name" value="MeTrfase_TRM5/TYW2"/>
</dbReference>
<dbReference type="Proteomes" id="UP001218034">
    <property type="component" value="Chromosome"/>
</dbReference>
<dbReference type="SUPFAM" id="SSF53335">
    <property type="entry name" value="S-adenosyl-L-methionine-dependent methyltransferases"/>
    <property type="match status" value="1"/>
</dbReference>
<dbReference type="InterPro" id="IPR056744">
    <property type="entry name" value="TRM5/TYW2-like_N"/>
</dbReference>
<sequence>MKQTQLEERVRQIFEQQGFEVEKTGFGYKAEKERQSFEIQVFSSEKHSEKQVMESVEKDLVFVDEPLSAVKDQLNVDVSVLEERNDEEYDLPSFEIIGDIAVINELVDLSREEAVEGILNSNPNVETILLKTDSLSGEFRVGDYEKLYGEETETVHKEFGCRLKVDPTKVYFSERFSTERKRVIDQIEDGEKVLVMFAGVGPFAILAAKHANPEKVVAVEKNPIAAEYLEENIELNSLEGLVEGYEGDVEEIVPELGEKFDRIIMPLPGMADKFLSLAVDSAAENAVVHYYRFLEEGNWESLDQEIEALAEEFDVLDRTVCGERSPSSQRVCVDIMLRNQV</sequence>
<keyword evidence="5" id="KW-0819">tRNA processing</keyword>